<dbReference type="STRING" id="86666.SAMN04490247_1669"/>
<feature type="domain" description="Glycoside hydrolase family 31 TIM barrel" evidence="2">
    <location>
        <begin position="598"/>
        <end position="945"/>
    </location>
</feature>
<name>A0A1G8T446_9BACI</name>
<evidence type="ECO:0000313" key="6">
    <source>
        <dbReference type="EMBL" id="SDJ35755.1"/>
    </source>
</evidence>
<protein>
    <submittedName>
        <fullName evidence="6">Alpha-glucosidase, glycosyl hydrolase family GH31</fullName>
    </submittedName>
</protein>
<evidence type="ECO:0000259" key="2">
    <source>
        <dbReference type="Pfam" id="PF01055"/>
    </source>
</evidence>
<dbReference type="PANTHER" id="PTHR43863">
    <property type="entry name" value="HYDROLASE, PUTATIVE (AFU_ORTHOLOGUE AFUA_1G03140)-RELATED"/>
    <property type="match status" value="1"/>
</dbReference>
<feature type="domain" description="Glycosyl hydrolase family 31 C-terminal" evidence="4">
    <location>
        <begin position="954"/>
        <end position="1037"/>
    </location>
</feature>
<dbReference type="SUPFAM" id="SSF51445">
    <property type="entry name" value="(Trans)glycosidases"/>
    <property type="match status" value="1"/>
</dbReference>
<evidence type="ECO:0000313" key="7">
    <source>
        <dbReference type="Proteomes" id="UP000199225"/>
    </source>
</evidence>
<keyword evidence="6" id="KW-0378">Hydrolase</keyword>
<dbReference type="Pfam" id="PF21365">
    <property type="entry name" value="Glyco_hydro_31_3rd"/>
    <property type="match status" value="1"/>
</dbReference>
<dbReference type="Pfam" id="PF13802">
    <property type="entry name" value="Gal_mutarotas_2"/>
    <property type="match status" value="1"/>
</dbReference>
<dbReference type="GO" id="GO:0004553">
    <property type="term" value="F:hydrolase activity, hydrolyzing O-glycosyl compounds"/>
    <property type="evidence" value="ECO:0007669"/>
    <property type="project" value="InterPro"/>
</dbReference>
<dbReference type="Gene3D" id="2.60.40.1760">
    <property type="entry name" value="glycosyl hydrolase (family 31)"/>
    <property type="match status" value="1"/>
</dbReference>
<dbReference type="Proteomes" id="UP000199225">
    <property type="component" value="Unassembled WGS sequence"/>
</dbReference>
<comment type="similarity">
    <text evidence="1">Belongs to the glycosyl hydrolase 31 family.</text>
</comment>
<dbReference type="InterPro" id="IPR025887">
    <property type="entry name" value="Glyco_hydro_31_N_dom"/>
</dbReference>
<accession>A0A1G8T446</accession>
<dbReference type="Gene3D" id="2.60.40.1180">
    <property type="entry name" value="Golgi alpha-mannosidase II"/>
    <property type="match status" value="1"/>
</dbReference>
<evidence type="ECO:0000259" key="5">
    <source>
        <dbReference type="Pfam" id="PF22681"/>
    </source>
</evidence>
<dbReference type="GO" id="GO:0030246">
    <property type="term" value="F:carbohydrate binding"/>
    <property type="evidence" value="ECO:0007669"/>
    <property type="project" value="InterPro"/>
</dbReference>
<dbReference type="PANTHER" id="PTHR43863:SF2">
    <property type="entry name" value="MALTASE-GLUCOAMYLASE"/>
    <property type="match status" value="1"/>
</dbReference>
<dbReference type="SUPFAM" id="SSF48208">
    <property type="entry name" value="Six-hairpin glycosidases"/>
    <property type="match status" value="1"/>
</dbReference>
<dbReference type="InterPro" id="IPR051816">
    <property type="entry name" value="Glycosyl_Hydrolase_31"/>
</dbReference>
<feature type="domain" description="Glycoside hydrolase family 31 N-terminal" evidence="3">
    <location>
        <begin position="419"/>
        <end position="552"/>
    </location>
</feature>
<dbReference type="InterPro" id="IPR017853">
    <property type="entry name" value="GH"/>
</dbReference>
<dbReference type="EMBL" id="FNEV01000004">
    <property type="protein sequence ID" value="SDJ35755.1"/>
    <property type="molecule type" value="Genomic_DNA"/>
</dbReference>
<dbReference type="Gene3D" id="3.20.20.80">
    <property type="entry name" value="Glycosidases"/>
    <property type="match status" value="1"/>
</dbReference>
<dbReference type="CDD" id="cd06597">
    <property type="entry name" value="GH31_transferase_CtsY"/>
    <property type="match status" value="1"/>
</dbReference>
<dbReference type="SUPFAM" id="SSF51011">
    <property type="entry name" value="Glycosyl hydrolase domain"/>
    <property type="match status" value="1"/>
</dbReference>
<dbReference type="InterPro" id="IPR055242">
    <property type="entry name" value="Lmo2446-like_N"/>
</dbReference>
<keyword evidence="7" id="KW-1185">Reference proteome</keyword>
<evidence type="ECO:0000256" key="1">
    <source>
        <dbReference type="ARBA" id="ARBA00007806"/>
    </source>
</evidence>
<dbReference type="InterPro" id="IPR008928">
    <property type="entry name" value="6-hairpin_glycosidase_sf"/>
</dbReference>
<dbReference type="GO" id="GO:0016757">
    <property type="term" value="F:glycosyltransferase activity"/>
    <property type="evidence" value="ECO:0007669"/>
    <property type="project" value="UniProtKB-ARBA"/>
</dbReference>
<dbReference type="GO" id="GO:0005975">
    <property type="term" value="P:carbohydrate metabolic process"/>
    <property type="evidence" value="ECO:0007669"/>
    <property type="project" value="InterPro"/>
</dbReference>
<dbReference type="InterPro" id="IPR013780">
    <property type="entry name" value="Glyco_hydro_b"/>
</dbReference>
<dbReference type="Gene3D" id="2.60.40.10">
    <property type="entry name" value="Immunoglobulins"/>
    <property type="match status" value="1"/>
</dbReference>
<sequence length="1127" mass="130464">MWSTFTYILFHEGVTIMDKTYIQLFRAHVDQLRGEHAKVEETIKDYQPDVEKDPLYTIATWVWLLQKQVHLEPNNKEITGIDYKPHIAYLAEEWKKPNADLWGNEKDIYLSNVSMVYAALTETKNNREAIFLQKVMTEIRDFVFNELLSGGTALNGKETRGISVDQTLAVMPYGLFSPEDLIIVEATNKMVLHLEEEGGMLPYRGADHTSKSATALMALYFLEKSDKENAFHYSHLARAHSEEDELWDVVLSLFDHYASQFGEGEKIIHHPLGNENVYLPQLTERSPHYPTPEDYVHIACQVVSEKEIRNVEVLIQNQNGDWESSLELQPKMKEETLIYQGKISSLPQHGEYSYSFHVTFKEGGNLSSDTYTLYTRQKKYANSFKVTNRTEDTLELHFGEGHNLTFTMNEQGMDMRIRQYGNKMDTSIGEEASIFRGDYQLRVHAESAEIILTYKEQELLRTHSLLPTFEWKEDIDGVVREFQIHWYTPENEKFYGFGERYNAIEQRGEVIDCYVYNQYRDQGTRTYIPIPFYMTNKGYGCYVDTSMYTMFDLASSLKDKTTWTFEQNKNVQETTVHFYFGDYKQQLQQYTRKTGKSAMVPAWALGPWMSSNNWDRQSIVENEIEATNNHDIPATVIVLEQWSDEATYYMFNDATYELNEPGYVHSYEEMEFPSWGRWPDPKGMVERIHDENLKLILWQIPIQKYLNKQTHPLKDQDEAYMIEKGYVVKNQDGTPYRIPENWFTNSLIMDFSHDEGREWWFQKRQYLLDIGVDGFKTDGGEFVFGKNLQFANGQTGSEMRNQYPNDYIQAYYNFAQQNNGITFSRAGYTGAQNFPAHWAGDERSTFDAFKRSLVAGLNAGLAGIVFWGWDLAGFNGDIPTAELFMRSSSMAAFCPIMQYHAESKAEFSQDRTPWNIASRTGDDRVIDVYRFFANVRMNLMPYIYQESEKASNTGEPLMRALMLDFPEDQRVAGMYDEYLFGESMLVAPIIEEDHVERQVYLPEGKWVNLWTEEIHEGPAYITCKAEVDDIPVFIRMNRALLLNVVPSEGLGSAVGNDLSSYKQPLCRVYCDAPFHQTLTDHLGHTIKLQVDVSEEEVTVKADTDIEDLDIEVIGNDKEVLVITTGEV</sequence>
<organism evidence="6 7">
    <name type="scientific">Salimicrobium halophilum</name>
    <dbReference type="NCBI Taxonomy" id="86666"/>
    <lineage>
        <taxon>Bacteria</taxon>
        <taxon>Bacillati</taxon>
        <taxon>Bacillota</taxon>
        <taxon>Bacilli</taxon>
        <taxon>Bacillales</taxon>
        <taxon>Bacillaceae</taxon>
        <taxon>Salimicrobium</taxon>
    </lineage>
</organism>
<dbReference type="CDD" id="cd14752">
    <property type="entry name" value="GH31_N"/>
    <property type="match status" value="1"/>
</dbReference>
<proteinExistence type="inferred from homology"/>
<evidence type="ECO:0000259" key="3">
    <source>
        <dbReference type="Pfam" id="PF13802"/>
    </source>
</evidence>
<dbReference type="InterPro" id="IPR000322">
    <property type="entry name" value="Glyco_hydro_31_TIM"/>
</dbReference>
<gene>
    <name evidence="6" type="ORF">SAMN04490247_1669</name>
</gene>
<dbReference type="SUPFAM" id="SSF74650">
    <property type="entry name" value="Galactose mutarotase-like"/>
    <property type="match status" value="1"/>
</dbReference>
<feature type="domain" description="Lmo2446-like N-terminal" evidence="5">
    <location>
        <begin position="268"/>
        <end position="332"/>
    </location>
</feature>
<dbReference type="AlphaFoldDB" id="A0A1G8T446"/>
<evidence type="ECO:0000259" key="4">
    <source>
        <dbReference type="Pfam" id="PF21365"/>
    </source>
</evidence>
<dbReference type="InterPro" id="IPR013783">
    <property type="entry name" value="Ig-like_fold"/>
</dbReference>
<dbReference type="Pfam" id="PF01055">
    <property type="entry name" value="Glyco_hydro_31_2nd"/>
    <property type="match status" value="1"/>
</dbReference>
<dbReference type="Pfam" id="PF22681">
    <property type="entry name" value="Lmo2446-like_N"/>
    <property type="match status" value="1"/>
</dbReference>
<reference evidence="7" key="1">
    <citation type="submission" date="2016-10" db="EMBL/GenBank/DDBJ databases">
        <authorList>
            <person name="Varghese N."/>
            <person name="Submissions S."/>
        </authorList>
    </citation>
    <scope>NUCLEOTIDE SEQUENCE [LARGE SCALE GENOMIC DNA]</scope>
    <source>
        <strain evidence="7">DSM 4771</strain>
    </source>
</reference>
<dbReference type="InterPro" id="IPR011013">
    <property type="entry name" value="Gal_mutarotase_sf_dom"/>
</dbReference>
<dbReference type="InterPro" id="IPR048395">
    <property type="entry name" value="Glyco_hydro_31_C"/>
</dbReference>